<dbReference type="PANTHER" id="PTHR15954">
    <property type="entry name" value="VACUOLAR PROTEIN SORTING-ASSOCIATED PROTEIN 51 HOMOLOG"/>
    <property type="match status" value="1"/>
</dbReference>
<evidence type="ECO:0000256" key="1">
    <source>
        <dbReference type="ARBA" id="ARBA00006080"/>
    </source>
</evidence>
<evidence type="ECO:0000256" key="3">
    <source>
        <dbReference type="SAM" id="MobiDB-lite"/>
    </source>
</evidence>
<dbReference type="SUPFAM" id="SSF50978">
    <property type="entry name" value="WD40 repeat-like"/>
    <property type="match status" value="1"/>
</dbReference>
<evidence type="ECO:0000256" key="2">
    <source>
        <dbReference type="ARBA" id="ARBA00016122"/>
    </source>
</evidence>
<feature type="compositionally biased region" description="Acidic residues" evidence="3">
    <location>
        <begin position="1068"/>
        <end position="1108"/>
    </location>
</feature>
<evidence type="ECO:0000313" key="4">
    <source>
        <dbReference type="EMBL" id="KAL3102991.1"/>
    </source>
</evidence>
<dbReference type="InterPro" id="IPR001680">
    <property type="entry name" value="WD40_rpt"/>
</dbReference>
<dbReference type="Pfam" id="PF08700">
    <property type="entry name" value="VPS51_Exo84_N"/>
    <property type="match status" value="1"/>
</dbReference>
<dbReference type="Gene3D" id="2.130.10.10">
    <property type="entry name" value="YVTN repeat-like/Quinoprotein amine dehydrogenase"/>
    <property type="match status" value="1"/>
</dbReference>
<dbReference type="PANTHER" id="PTHR15954:SF4">
    <property type="entry name" value="VACUOLAR PROTEIN SORTING-ASSOCIATED PROTEIN 51 HOMOLOG"/>
    <property type="match status" value="1"/>
</dbReference>
<proteinExistence type="inferred from homology"/>
<dbReference type="AlphaFoldDB" id="A0ABD2KJA6"/>
<gene>
    <name evidence="4" type="ORF">niasHT_026439</name>
</gene>
<comment type="caution">
    <text evidence="4">The sequence shown here is derived from an EMBL/GenBank/DDBJ whole genome shotgun (WGS) entry which is preliminary data.</text>
</comment>
<organism evidence="4 5">
    <name type="scientific">Heterodera trifolii</name>
    <dbReference type="NCBI Taxonomy" id="157864"/>
    <lineage>
        <taxon>Eukaryota</taxon>
        <taxon>Metazoa</taxon>
        <taxon>Ecdysozoa</taxon>
        <taxon>Nematoda</taxon>
        <taxon>Chromadorea</taxon>
        <taxon>Rhabditida</taxon>
        <taxon>Tylenchina</taxon>
        <taxon>Tylenchomorpha</taxon>
        <taxon>Tylenchoidea</taxon>
        <taxon>Heteroderidae</taxon>
        <taxon>Heteroderinae</taxon>
        <taxon>Heterodera</taxon>
    </lineage>
</organism>
<sequence length="1121" mass="126439">MDLNSPNFNAEAYVQDLLRKKGLEELVAVEQDMVNNVRRLDSEMQSLVYENYSKFLNATSTVRDMQNRLNDTQNGMRDLSARMKRVTAISDSLTETFAKNCETVKRLNGAKDSVQRLEFLIKVPQILQNCLRDGEHVKAVETYVTFKPKINKFGYINSLKGIEKDADQTMQDLKLKLYESLKGRLISSEETIEAVTLLKNLGESENELEKILLENWESEIDSELDQLAANSSFLNIGRFKDIFEFVDIGCCHFLTNLSLIASTFLQIFVKQASKAELVHLLERVMNRFEPIVCGRFESEECVSDCALFVKALDRIFRKISVLTRLSSGYNFSRFNAELVQRSARHQITVCRHNVLNTIRKSISDLFSKLLNFPPPSSSSQSDTGRKFQSSDIFLSDRIELLSKTLEKLENSFVHSVKGALAALLMFTASDIIFSTIPHFQPIFGFDVHEEIVVGVVRDLLVEMAKRTGDGMEMEETGAQNTAGKAIELVILATFVRNLHLKHLQYLMELCSEQYRLSEFAAEHLQEKSLTHIDDLNDALKATANALLRKFVQTESSELNQVAKRSIELFEWNECADSPRNVRPLVKHLVHSVEEIHRDLCVFMDDGGLAKLKERTSDSLRGYASMRRATSAASSVFNDASSVSSGGIVERLWGDTETPEEGAGTSSPETLATMAMEFRRDIVMGAVVRLILRAFCDFVRVQKFSRHGFEQLQVDFAYVRQKLWYFVADEHMLNTCIEDIVTAAVNQCAQPKLLDPSLRGITPSMESSVKLGGMWRKRMKRSVRAMQISEDGTSLYATSSNRAVCLYDVETGKRVRCIREGHKSRPSAMALLPGERRHFATGAENGEIKTWDFGQPKPNVHTFGEQADIINALHIWRNNLLAASGDGTLAVYDTHKGKVRIQSETMHSELLSLAVTERFTYVGAADGHIEVFSNGQFGNIRERMETPFLMGVEQMVVLRNNLLLASSSTAEEMRFLHVNPNKTLCGISRPGGVDILAKTTDGSLVVTTSGDGTRLNCYSAEELVKDIPMLTAQGMRAFKSRQREERKRKRADTTDTFFEDLLSDVQQRDEEDEEEEERGDEEEEERGDGEEEERGDGEEEERGDGEEKESDGTQSDDHGTLL</sequence>
<name>A0ABD2KJA6_9BILA</name>
<feature type="region of interest" description="Disordered" evidence="3">
    <location>
        <begin position="1037"/>
        <end position="1121"/>
    </location>
</feature>
<dbReference type="Proteomes" id="UP001620626">
    <property type="component" value="Unassembled WGS sequence"/>
</dbReference>
<dbReference type="InterPro" id="IPR014812">
    <property type="entry name" value="Vps51"/>
</dbReference>
<protein>
    <recommendedName>
        <fullName evidence="2">Vacuolar protein sorting-associated protein 51 homolog</fullName>
    </recommendedName>
</protein>
<dbReference type="EMBL" id="JBICBT010000742">
    <property type="protein sequence ID" value="KAL3102991.1"/>
    <property type="molecule type" value="Genomic_DNA"/>
</dbReference>
<accession>A0ABD2KJA6</accession>
<comment type="similarity">
    <text evidence="1">Belongs to the VPS51 family.</text>
</comment>
<dbReference type="InterPro" id="IPR036322">
    <property type="entry name" value="WD40_repeat_dom_sf"/>
</dbReference>
<dbReference type="SMART" id="SM00320">
    <property type="entry name" value="WD40"/>
    <property type="match status" value="4"/>
</dbReference>
<reference evidence="4 5" key="1">
    <citation type="submission" date="2024-10" db="EMBL/GenBank/DDBJ databases">
        <authorList>
            <person name="Kim D."/>
        </authorList>
    </citation>
    <scope>NUCLEOTIDE SEQUENCE [LARGE SCALE GENOMIC DNA]</scope>
    <source>
        <strain evidence="4">BH-2024</strain>
    </source>
</reference>
<evidence type="ECO:0000313" key="5">
    <source>
        <dbReference type="Proteomes" id="UP001620626"/>
    </source>
</evidence>
<keyword evidence="5" id="KW-1185">Reference proteome</keyword>
<dbReference type="InterPro" id="IPR015943">
    <property type="entry name" value="WD40/YVTN_repeat-like_dom_sf"/>
</dbReference>